<proteinExistence type="predicted"/>
<feature type="region of interest" description="Disordered" evidence="1">
    <location>
        <begin position="41"/>
        <end position="71"/>
    </location>
</feature>
<dbReference type="Proteomes" id="UP000189229">
    <property type="component" value="Unassembled WGS sequence"/>
</dbReference>
<evidence type="ECO:0000313" key="2">
    <source>
        <dbReference type="EMBL" id="OOK63952.1"/>
    </source>
</evidence>
<dbReference type="AlphaFoldDB" id="A0A1V3WAP8"/>
<gene>
    <name evidence="2" type="ORF">BZL30_9336</name>
</gene>
<accession>A0A1V3WAP8</accession>
<name>A0A1V3WAP8_MYCKA</name>
<sequence length="71" mass="7611">MALSGYLMVATLTNADAPRHRLTPAPAHPRFRHRAGPVVNVARDPTTSFPPQLHPHARTDGQAAGPVVGRQ</sequence>
<organism evidence="2 3">
    <name type="scientific">Mycobacterium kansasii</name>
    <dbReference type="NCBI Taxonomy" id="1768"/>
    <lineage>
        <taxon>Bacteria</taxon>
        <taxon>Bacillati</taxon>
        <taxon>Actinomycetota</taxon>
        <taxon>Actinomycetes</taxon>
        <taxon>Mycobacteriales</taxon>
        <taxon>Mycobacteriaceae</taxon>
        <taxon>Mycobacterium</taxon>
    </lineage>
</organism>
<evidence type="ECO:0000256" key="1">
    <source>
        <dbReference type="SAM" id="MobiDB-lite"/>
    </source>
</evidence>
<reference evidence="2 3" key="1">
    <citation type="submission" date="2017-02" db="EMBL/GenBank/DDBJ databases">
        <title>Complete genome sequences of Mycobacterium kansasii strains isolated from rhesus macaques.</title>
        <authorList>
            <person name="Panda A."/>
            <person name="Nagaraj S."/>
            <person name="Zhao X."/>
            <person name="Tettelin H."/>
            <person name="Detolla L.J."/>
        </authorList>
    </citation>
    <scope>NUCLEOTIDE SEQUENCE [LARGE SCALE GENOMIC DNA]</scope>
    <source>
        <strain evidence="2 3">11-3813</strain>
    </source>
</reference>
<dbReference type="EMBL" id="MVBM01000014">
    <property type="protein sequence ID" value="OOK63952.1"/>
    <property type="molecule type" value="Genomic_DNA"/>
</dbReference>
<protein>
    <submittedName>
        <fullName evidence="2">Uncharacterized protein</fullName>
    </submittedName>
</protein>
<evidence type="ECO:0000313" key="3">
    <source>
        <dbReference type="Proteomes" id="UP000189229"/>
    </source>
</evidence>
<comment type="caution">
    <text evidence="2">The sequence shown here is derived from an EMBL/GenBank/DDBJ whole genome shotgun (WGS) entry which is preliminary data.</text>
</comment>